<evidence type="ECO:0000256" key="1">
    <source>
        <dbReference type="SAM" id="SignalP"/>
    </source>
</evidence>
<organism evidence="2 3">
    <name type="scientific">Finegoldia magna</name>
    <name type="common">Peptostreptococcus magnus</name>
    <dbReference type="NCBI Taxonomy" id="1260"/>
    <lineage>
        <taxon>Bacteria</taxon>
        <taxon>Bacillati</taxon>
        <taxon>Bacillota</taxon>
        <taxon>Tissierellia</taxon>
        <taxon>Tissierellales</taxon>
        <taxon>Peptoniphilaceae</taxon>
        <taxon>Finegoldia</taxon>
    </lineage>
</organism>
<reference evidence="3" key="1">
    <citation type="submission" date="2017-04" db="EMBL/GenBank/DDBJ databases">
        <title>Finegoldia magna isolated from orthopedic joint implant-associated infections.</title>
        <authorList>
            <person name="Bjorklund S."/>
            <person name="Bruggemann H."/>
            <person name="Jensen A."/>
            <person name="Hellmark B."/>
            <person name="Soderquist B."/>
        </authorList>
    </citation>
    <scope>NUCLEOTIDE SEQUENCE [LARGE SCALE GENOMIC DNA]</scope>
    <source>
        <strain evidence="3">12T273</strain>
    </source>
</reference>
<proteinExistence type="predicted"/>
<feature type="signal peptide" evidence="1">
    <location>
        <begin position="1"/>
        <end position="20"/>
    </location>
</feature>
<keyword evidence="1" id="KW-0732">Signal</keyword>
<name>A0A233VM42_FINMA</name>
<sequence length="101" mass="11982">MKRSKLFVIFLCAVMTFSFTMCKSKTMYSYNPYSERYGIDSDDDLKKAMQSMKENEDYPIYKDGQEESKIHRQYLLDLYEKNDLSGIKTYIDNNKLILGKN</sequence>
<evidence type="ECO:0000313" key="3">
    <source>
        <dbReference type="Proteomes" id="UP000215546"/>
    </source>
</evidence>
<gene>
    <name evidence="2" type="ORF">B9N55_03295</name>
</gene>
<evidence type="ECO:0000313" key="2">
    <source>
        <dbReference type="EMBL" id="OXZ33411.1"/>
    </source>
</evidence>
<protein>
    <recommendedName>
        <fullName evidence="4">Lipoprotein</fullName>
    </recommendedName>
</protein>
<dbReference type="EMBL" id="NDYE01000006">
    <property type="protein sequence ID" value="OXZ33411.1"/>
    <property type="molecule type" value="Genomic_DNA"/>
</dbReference>
<dbReference type="Proteomes" id="UP000215546">
    <property type="component" value="Unassembled WGS sequence"/>
</dbReference>
<dbReference type="RefSeq" id="WP_094208293.1">
    <property type="nucleotide sequence ID" value="NZ_JAWGQP010000122.1"/>
</dbReference>
<evidence type="ECO:0008006" key="4">
    <source>
        <dbReference type="Google" id="ProtNLM"/>
    </source>
</evidence>
<accession>A0A233VM42</accession>
<feature type="chain" id="PRO_5038742434" description="Lipoprotein" evidence="1">
    <location>
        <begin position="21"/>
        <end position="101"/>
    </location>
</feature>
<dbReference type="AlphaFoldDB" id="A0A233VM42"/>
<comment type="caution">
    <text evidence="2">The sequence shown here is derived from an EMBL/GenBank/DDBJ whole genome shotgun (WGS) entry which is preliminary data.</text>
</comment>